<feature type="transmembrane region" description="Helical" evidence="1">
    <location>
        <begin position="126"/>
        <end position="145"/>
    </location>
</feature>
<feature type="transmembrane region" description="Helical" evidence="1">
    <location>
        <begin position="77"/>
        <end position="106"/>
    </location>
</feature>
<dbReference type="EMBL" id="CACVAU010000080">
    <property type="protein sequence ID" value="CAA6825238.1"/>
    <property type="molecule type" value="Genomic_DNA"/>
</dbReference>
<feature type="transmembrane region" description="Helical" evidence="1">
    <location>
        <begin position="21"/>
        <end position="38"/>
    </location>
</feature>
<evidence type="ECO:0000313" key="2">
    <source>
        <dbReference type="EMBL" id="CAA6825238.1"/>
    </source>
</evidence>
<name>A0A6S6UAX0_9BACT</name>
<keyword evidence="1" id="KW-1133">Transmembrane helix</keyword>
<sequence>MWNIPENKDRLGVYAKNAQKAAFFQIGIGVIGIIYPLLTGQVTLVFLSLLFLTSGFALGYFTYITKSNDTKVIRKSILLILLAFLMNMSTFIGVLSLGVLLGIYFFGDAIINTQLSKHLKHDGAKYWLLAAVVALVLGVFVLLFLPHHLIYLLGAFIGITYLFNGLALYQTSKVFELG</sequence>
<dbReference type="Pfam" id="PF03729">
    <property type="entry name" value="DUF308"/>
    <property type="match status" value="1"/>
</dbReference>
<reference evidence="2" key="1">
    <citation type="submission" date="2020-01" db="EMBL/GenBank/DDBJ databases">
        <authorList>
            <person name="Meier V. D."/>
            <person name="Meier V D."/>
        </authorList>
    </citation>
    <scope>NUCLEOTIDE SEQUENCE</scope>
    <source>
        <strain evidence="2">HLG_WM_MAG_05</strain>
    </source>
</reference>
<gene>
    <name evidence="2" type="ORF">HELGO_WM22213</name>
</gene>
<feature type="transmembrane region" description="Helical" evidence="1">
    <location>
        <begin position="44"/>
        <end position="65"/>
    </location>
</feature>
<evidence type="ECO:0008006" key="3">
    <source>
        <dbReference type="Google" id="ProtNLM"/>
    </source>
</evidence>
<organism evidence="2">
    <name type="scientific">uncultured Sulfurovum sp</name>
    <dbReference type="NCBI Taxonomy" id="269237"/>
    <lineage>
        <taxon>Bacteria</taxon>
        <taxon>Pseudomonadati</taxon>
        <taxon>Campylobacterota</taxon>
        <taxon>Epsilonproteobacteria</taxon>
        <taxon>Campylobacterales</taxon>
        <taxon>Sulfurovaceae</taxon>
        <taxon>Sulfurovum</taxon>
        <taxon>environmental samples</taxon>
    </lineage>
</organism>
<evidence type="ECO:0000256" key="1">
    <source>
        <dbReference type="SAM" id="Phobius"/>
    </source>
</evidence>
<proteinExistence type="predicted"/>
<keyword evidence="1" id="KW-0472">Membrane</keyword>
<dbReference type="InterPro" id="IPR005325">
    <property type="entry name" value="DUF308_memb"/>
</dbReference>
<protein>
    <recommendedName>
        <fullName evidence="3">DUF308 domain-containing protein</fullName>
    </recommendedName>
</protein>
<feature type="transmembrane region" description="Helical" evidence="1">
    <location>
        <begin position="150"/>
        <end position="169"/>
    </location>
</feature>
<keyword evidence="1" id="KW-0812">Transmembrane</keyword>
<accession>A0A6S6UAX0</accession>
<dbReference type="AlphaFoldDB" id="A0A6S6UAX0"/>